<organism evidence="2 3">
    <name type="scientific">Caerostris darwini</name>
    <dbReference type="NCBI Taxonomy" id="1538125"/>
    <lineage>
        <taxon>Eukaryota</taxon>
        <taxon>Metazoa</taxon>
        <taxon>Ecdysozoa</taxon>
        <taxon>Arthropoda</taxon>
        <taxon>Chelicerata</taxon>
        <taxon>Arachnida</taxon>
        <taxon>Araneae</taxon>
        <taxon>Araneomorphae</taxon>
        <taxon>Entelegynae</taxon>
        <taxon>Araneoidea</taxon>
        <taxon>Araneidae</taxon>
        <taxon>Caerostris</taxon>
    </lineage>
</organism>
<keyword evidence="3" id="KW-1185">Reference proteome</keyword>
<sequence>MTIKTPIELSHTKKNKEETCTQEASTFHNVSLARPFRNPEKDSRVLISHSLSIESSGFILSRPSSRLVKLRLQHLLNHRSYLYLRGP</sequence>
<dbReference type="EMBL" id="BPLQ01004331">
    <property type="protein sequence ID" value="GIY07313.1"/>
    <property type="molecule type" value="Genomic_DNA"/>
</dbReference>
<dbReference type="AlphaFoldDB" id="A0AAV4QB91"/>
<evidence type="ECO:0000313" key="3">
    <source>
        <dbReference type="Proteomes" id="UP001054837"/>
    </source>
</evidence>
<dbReference type="Proteomes" id="UP001054837">
    <property type="component" value="Unassembled WGS sequence"/>
</dbReference>
<comment type="caution">
    <text evidence="2">The sequence shown here is derived from an EMBL/GenBank/DDBJ whole genome shotgun (WGS) entry which is preliminary data.</text>
</comment>
<gene>
    <name evidence="2" type="ORF">CDAR_20631</name>
</gene>
<protein>
    <submittedName>
        <fullName evidence="2">Uncharacterized protein</fullName>
    </submittedName>
</protein>
<accession>A0AAV4QB91</accession>
<name>A0AAV4QB91_9ARAC</name>
<feature type="region of interest" description="Disordered" evidence="1">
    <location>
        <begin position="1"/>
        <end position="22"/>
    </location>
</feature>
<evidence type="ECO:0000256" key="1">
    <source>
        <dbReference type="SAM" id="MobiDB-lite"/>
    </source>
</evidence>
<reference evidence="2 3" key="1">
    <citation type="submission" date="2021-06" db="EMBL/GenBank/DDBJ databases">
        <title>Caerostris darwini draft genome.</title>
        <authorList>
            <person name="Kono N."/>
            <person name="Arakawa K."/>
        </authorList>
    </citation>
    <scope>NUCLEOTIDE SEQUENCE [LARGE SCALE GENOMIC DNA]</scope>
</reference>
<evidence type="ECO:0000313" key="2">
    <source>
        <dbReference type="EMBL" id="GIY07313.1"/>
    </source>
</evidence>
<proteinExistence type="predicted"/>